<feature type="region of interest" description="Disordered" evidence="10">
    <location>
        <begin position="491"/>
        <end position="527"/>
    </location>
</feature>
<feature type="binding site" evidence="9">
    <location>
        <position position="15"/>
    </location>
    <ligand>
        <name>Zn(2+)</name>
        <dbReference type="ChEBI" id="CHEBI:29105"/>
    </ligand>
</feature>
<dbReference type="GO" id="GO:0000122">
    <property type="term" value="P:negative regulation of transcription by RNA polymerase II"/>
    <property type="evidence" value="ECO:0007669"/>
    <property type="project" value="TreeGrafter"/>
</dbReference>
<keyword evidence="14" id="KW-1185">Reference proteome</keyword>
<dbReference type="PROSITE" id="PS50114">
    <property type="entry name" value="GATA_ZN_FINGER_2"/>
    <property type="match status" value="1"/>
</dbReference>
<dbReference type="InterPro" id="IPR012934">
    <property type="entry name" value="Znf_AD"/>
</dbReference>
<feature type="binding site" evidence="9">
    <location>
        <position position="61"/>
    </location>
    <ligand>
        <name>Zn(2+)</name>
        <dbReference type="ChEBI" id="CHEBI:29105"/>
    </ligand>
</feature>
<dbReference type="InterPro" id="IPR000679">
    <property type="entry name" value="Znf_GATA"/>
</dbReference>
<dbReference type="EMBL" id="BLKM01000192">
    <property type="protein sequence ID" value="GFG29995.1"/>
    <property type="molecule type" value="Genomic_DNA"/>
</dbReference>
<dbReference type="GO" id="GO:0045944">
    <property type="term" value="P:positive regulation of transcription by RNA polymerase II"/>
    <property type="evidence" value="ECO:0007669"/>
    <property type="project" value="TreeGrafter"/>
</dbReference>
<dbReference type="PRINTS" id="PR00619">
    <property type="entry name" value="GATAZNFINGER"/>
</dbReference>
<keyword evidence="5" id="KW-0805">Transcription regulation</keyword>
<dbReference type="InParanoid" id="A0A6L2PHF0"/>
<evidence type="ECO:0000256" key="4">
    <source>
        <dbReference type="ARBA" id="ARBA00022833"/>
    </source>
</evidence>
<evidence type="ECO:0000256" key="5">
    <source>
        <dbReference type="ARBA" id="ARBA00023015"/>
    </source>
</evidence>
<reference evidence="14" key="1">
    <citation type="submission" date="2020-01" db="EMBL/GenBank/DDBJ databases">
        <title>Draft genome sequence of the Termite Coptotermes fromosanus.</title>
        <authorList>
            <person name="Itakura S."/>
            <person name="Yosikawa Y."/>
            <person name="Umezawa K."/>
        </authorList>
    </citation>
    <scope>NUCLEOTIDE SEQUENCE [LARGE SCALE GENOMIC DNA]</scope>
</reference>
<feature type="region of interest" description="Disordered" evidence="10">
    <location>
        <begin position="226"/>
        <end position="260"/>
    </location>
</feature>
<protein>
    <submittedName>
        <fullName evidence="13">Uncharacterized protein</fullName>
    </submittedName>
</protein>
<keyword evidence="3 8" id="KW-0863">Zinc-finger</keyword>
<feature type="compositionally biased region" description="Acidic residues" evidence="10">
    <location>
        <begin position="590"/>
        <end position="603"/>
    </location>
</feature>
<feature type="binding site" evidence="9">
    <location>
        <position position="12"/>
    </location>
    <ligand>
        <name>Zn(2+)</name>
        <dbReference type="ChEBI" id="CHEBI:29105"/>
    </ligand>
</feature>
<dbReference type="Gene3D" id="3.40.1800.20">
    <property type="match status" value="1"/>
</dbReference>
<dbReference type="Pfam" id="PF07776">
    <property type="entry name" value="zf-AD"/>
    <property type="match status" value="1"/>
</dbReference>
<accession>A0A6L2PHF0</accession>
<evidence type="ECO:0000256" key="2">
    <source>
        <dbReference type="ARBA" id="ARBA00022723"/>
    </source>
</evidence>
<dbReference type="PROSITE" id="PS00344">
    <property type="entry name" value="GATA_ZN_FINGER_1"/>
    <property type="match status" value="1"/>
</dbReference>
<evidence type="ECO:0000256" key="6">
    <source>
        <dbReference type="ARBA" id="ARBA00023163"/>
    </source>
</evidence>
<dbReference type="AlphaFoldDB" id="A0A6L2PHF0"/>
<evidence type="ECO:0000313" key="13">
    <source>
        <dbReference type="EMBL" id="GFG29995.1"/>
    </source>
</evidence>
<dbReference type="FunFam" id="3.30.50.10:FF:000002">
    <property type="entry name" value="Gata transcription factor gatad"/>
    <property type="match status" value="1"/>
</dbReference>
<dbReference type="PANTHER" id="PTHR10071">
    <property type="entry name" value="TRANSCRIPTION FACTOR GATA FAMILY MEMBER"/>
    <property type="match status" value="1"/>
</dbReference>
<keyword evidence="6" id="KW-0804">Transcription</keyword>
<dbReference type="PROSITE" id="PS51915">
    <property type="entry name" value="ZAD"/>
    <property type="match status" value="1"/>
</dbReference>
<feature type="region of interest" description="Disordered" evidence="10">
    <location>
        <begin position="583"/>
        <end position="621"/>
    </location>
</feature>
<comment type="subcellular location">
    <subcellularLocation>
        <location evidence="1">Nucleus</location>
    </subcellularLocation>
</comment>
<dbReference type="GO" id="GO:0045165">
    <property type="term" value="P:cell fate commitment"/>
    <property type="evidence" value="ECO:0007669"/>
    <property type="project" value="TreeGrafter"/>
</dbReference>
<evidence type="ECO:0000256" key="10">
    <source>
        <dbReference type="SAM" id="MobiDB-lite"/>
    </source>
</evidence>
<feature type="domain" description="ZAD" evidence="12">
    <location>
        <begin position="10"/>
        <end position="85"/>
    </location>
</feature>
<feature type="binding site" evidence="9">
    <location>
        <position position="58"/>
    </location>
    <ligand>
        <name>Zn(2+)</name>
        <dbReference type="ChEBI" id="CHEBI:29105"/>
    </ligand>
</feature>
<comment type="caution">
    <text evidence="13">The sequence shown here is derived from an EMBL/GenBank/DDBJ whole genome shotgun (WGS) entry which is preliminary data.</text>
</comment>
<dbReference type="GO" id="GO:0000981">
    <property type="term" value="F:DNA-binding transcription factor activity, RNA polymerase II-specific"/>
    <property type="evidence" value="ECO:0007669"/>
    <property type="project" value="TreeGrafter"/>
</dbReference>
<feature type="compositionally biased region" description="Polar residues" evidence="10">
    <location>
        <begin position="610"/>
        <end position="621"/>
    </location>
</feature>
<dbReference type="OrthoDB" id="515401at2759"/>
<sequence length="621" mass="68744">MCNIPPKFYELCRLCLSCDGVKSSIFDDEGTQRNFPLKIMTCLSILVSDRDLLPSSICHRCVYKLDVLYDFKEVSRKSDVILKQYLSYTEHLASRQQAPMKKGTENFMDCNIKKAEQNGVQDERTLSPFSERSMDKEAQEMVAALEMRIKEEPEDEEEEEDRIAGEEDMCDGSLHMNGESHKFKSGENDRIELGNKSSECGGREKMDHDQGLDMSVERKLKVEEALGEEKQNGTSHGSPHESDNEESNCESTACSADDETAGRWRADVRFSSDECHDVGSRPVGEASNLLRTLISCRKLGITPSEAAANNRVVPIGTSLQHSLKSRSKLYSTNQGSPVVPETTAESHSAAVLGNRTNLPSAEEMPSAFTLAMKSMEKAAKANMTLVAVSKQDNNRRKQSCPSKADASAIRRSPVSPYVHGETYLPDFTGNNPWCNISAVKTGRLAARRMDLACSNCGTMTTTIWRRNPEGEMVCNACGLYYKLHGVNRPVTMRRDTIHTRRRRPKGEKGSGRHRNKSGNSGSSNEDPVDMLAALRRQIQPHLMLALQATPESSKSISLSTSGNHNHLSQVVSVPSAYAMVQVKAEPMESAGEEDEDEDEDENMADLPLNLVSTTLSEPSSQ</sequence>
<name>A0A6L2PHF0_COPFO</name>
<evidence type="ECO:0000256" key="8">
    <source>
        <dbReference type="PROSITE-ProRule" id="PRU00094"/>
    </source>
</evidence>
<evidence type="ECO:0000313" key="14">
    <source>
        <dbReference type="Proteomes" id="UP000502823"/>
    </source>
</evidence>
<dbReference type="SMART" id="SM00401">
    <property type="entry name" value="ZnF_GATA"/>
    <property type="match status" value="1"/>
</dbReference>
<evidence type="ECO:0000256" key="9">
    <source>
        <dbReference type="PROSITE-ProRule" id="PRU01263"/>
    </source>
</evidence>
<feature type="compositionally biased region" description="Basic and acidic residues" evidence="10">
    <location>
        <begin position="201"/>
        <end position="214"/>
    </location>
</feature>
<organism evidence="13 14">
    <name type="scientific">Coptotermes formosanus</name>
    <name type="common">Formosan subterranean termite</name>
    <dbReference type="NCBI Taxonomy" id="36987"/>
    <lineage>
        <taxon>Eukaryota</taxon>
        <taxon>Metazoa</taxon>
        <taxon>Ecdysozoa</taxon>
        <taxon>Arthropoda</taxon>
        <taxon>Hexapoda</taxon>
        <taxon>Insecta</taxon>
        <taxon>Pterygota</taxon>
        <taxon>Neoptera</taxon>
        <taxon>Polyneoptera</taxon>
        <taxon>Dictyoptera</taxon>
        <taxon>Blattodea</taxon>
        <taxon>Blattoidea</taxon>
        <taxon>Termitoidae</taxon>
        <taxon>Rhinotermitidae</taxon>
        <taxon>Coptotermes</taxon>
    </lineage>
</organism>
<feature type="compositionally biased region" description="Basic residues" evidence="10">
    <location>
        <begin position="499"/>
        <end position="516"/>
    </location>
</feature>
<feature type="domain" description="GATA-type" evidence="11">
    <location>
        <begin position="447"/>
        <end position="500"/>
    </location>
</feature>
<dbReference type="SUPFAM" id="SSF57716">
    <property type="entry name" value="Glucocorticoid receptor-like (DNA-binding domain)"/>
    <property type="match status" value="2"/>
</dbReference>
<dbReference type="InterPro" id="IPR013088">
    <property type="entry name" value="Znf_NHR/GATA"/>
</dbReference>
<dbReference type="GO" id="GO:0005634">
    <property type="term" value="C:nucleus"/>
    <property type="evidence" value="ECO:0007669"/>
    <property type="project" value="UniProtKB-SubCell"/>
</dbReference>
<keyword evidence="2 9" id="KW-0479">Metal-binding</keyword>
<dbReference type="SMART" id="SM00868">
    <property type="entry name" value="zf-AD"/>
    <property type="match status" value="1"/>
</dbReference>
<feature type="compositionally biased region" description="Basic and acidic residues" evidence="10">
    <location>
        <begin position="178"/>
        <end position="193"/>
    </location>
</feature>
<evidence type="ECO:0000259" key="12">
    <source>
        <dbReference type="PROSITE" id="PS51915"/>
    </source>
</evidence>
<dbReference type="Gene3D" id="3.30.50.10">
    <property type="entry name" value="Erythroid Transcription Factor GATA-1, subunit A"/>
    <property type="match status" value="1"/>
</dbReference>
<keyword evidence="4 9" id="KW-0862">Zinc</keyword>
<dbReference type="FunCoup" id="A0A6L2PHF0">
    <property type="interactions" value="275"/>
</dbReference>
<keyword evidence="7" id="KW-0539">Nucleus</keyword>
<evidence type="ECO:0000256" key="1">
    <source>
        <dbReference type="ARBA" id="ARBA00004123"/>
    </source>
</evidence>
<proteinExistence type="predicted"/>
<dbReference type="Proteomes" id="UP000502823">
    <property type="component" value="Unassembled WGS sequence"/>
</dbReference>
<feature type="region of interest" description="Disordered" evidence="10">
    <location>
        <begin position="147"/>
        <end position="214"/>
    </location>
</feature>
<evidence type="ECO:0000259" key="11">
    <source>
        <dbReference type="PROSITE" id="PS50114"/>
    </source>
</evidence>
<dbReference type="InterPro" id="IPR039355">
    <property type="entry name" value="Transcription_factor_GATA"/>
</dbReference>
<dbReference type="GO" id="GO:0000978">
    <property type="term" value="F:RNA polymerase II cis-regulatory region sequence-specific DNA binding"/>
    <property type="evidence" value="ECO:0007669"/>
    <property type="project" value="TreeGrafter"/>
</dbReference>
<evidence type="ECO:0000256" key="3">
    <source>
        <dbReference type="ARBA" id="ARBA00022771"/>
    </source>
</evidence>
<feature type="compositionally biased region" description="Acidic residues" evidence="10">
    <location>
        <begin position="152"/>
        <end position="170"/>
    </location>
</feature>
<dbReference type="CDD" id="cd00202">
    <property type="entry name" value="ZnF_GATA"/>
    <property type="match status" value="1"/>
</dbReference>
<evidence type="ECO:0000256" key="7">
    <source>
        <dbReference type="ARBA" id="ARBA00023242"/>
    </source>
</evidence>
<dbReference type="GO" id="GO:0008270">
    <property type="term" value="F:zinc ion binding"/>
    <property type="evidence" value="ECO:0007669"/>
    <property type="project" value="UniProtKB-UniRule"/>
</dbReference>
<dbReference type="Pfam" id="PF00320">
    <property type="entry name" value="GATA"/>
    <property type="match status" value="1"/>
</dbReference>
<gene>
    <name evidence="13" type="ORF">Cfor_00587</name>
</gene>
<dbReference type="PANTHER" id="PTHR10071:SF337">
    <property type="entry name" value="GATA-BINDING FACTOR A"/>
    <property type="match status" value="1"/>
</dbReference>